<reference evidence="2" key="1">
    <citation type="submission" date="2023-10" db="EMBL/GenBank/DDBJ databases">
        <authorList>
            <person name="Chen Y."/>
            <person name="Shah S."/>
            <person name="Dougan E. K."/>
            <person name="Thang M."/>
            <person name="Chan C."/>
        </authorList>
    </citation>
    <scope>NUCLEOTIDE SEQUENCE [LARGE SCALE GENOMIC DNA]</scope>
</reference>
<gene>
    <name evidence="2" type="ORF">PCOR1329_LOCUS25801</name>
</gene>
<evidence type="ECO:0000256" key="1">
    <source>
        <dbReference type="SAM" id="MobiDB-lite"/>
    </source>
</evidence>
<protein>
    <submittedName>
        <fullName evidence="2">Uncharacterized protein</fullName>
    </submittedName>
</protein>
<comment type="caution">
    <text evidence="2">The sequence shown here is derived from an EMBL/GenBank/DDBJ whole genome shotgun (WGS) entry which is preliminary data.</text>
</comment>
<feature type="non-terminal residue" evidence="2">
    <location>
        <position position="65"/>
    </location>
</feature>
<dbReference type="EMBL" id="CAUYUJ010009064">
    <property type="protein sequence ID" value="CAK0825757.1"/>
    <property type="molecule type" value="Genomic_DNA"/>
</dbReference>
<proteinExistence type="predicted"/>
<evidence type="ECO:0000313" key="2">
    <source>
        <dbReference type="EMBL" id="CAK0825757.1"/>
    </source>
</evidence>
<dbReference type="Proteomes" id="UP001189429">
    <property type="component" value="Unassembled WGS sequence"/>
</dbReference>
<sequence>MGSEEVRQRRGPRRSKYELHDRPASDAREEAPPRGPQAWRRRSRAREAGATGAPCHGEEIVDGGG</sequence>
<feature type="region of interest" description="Disordered" evidence="1">
    <location>
        <begin position="1"/>
        <end position="65"/>
    </location>
</feature>
<organism evidence="2 3">
    <name type="scientific">Prorocentrum cordatum</name>
    <dbReference type="NCBI Taxonomy" id="2364126"/>
    <lineage>
        <taxon>Eukaryota</taxon>
        <taxon>Sar</taxon>
        <taxon>Alveolata</taxon>
        <taxon>Dinophyceae</taxon>
        <taxon>Prorocentrales</taxon>
        <taxon>Prorocentraceae</taxon>
        <taxon>Prorocentrum</taxon>
    </lineage>
</organism>
<keyword evidence="3" id="KW-1185">Reference proteome</keyword>
<feature type="compositionally biased region" description="Basic and acidic residues" evidence="1">
    <location>
        <begin position="15"/>
        <end position="32"/>
    </location>
</feature>
<name>A0ABN9S258_9DINO</name>
<evidence type="ECO:0000313" key="3">
    <source>
        <dbReference type="Proteomes" id="UP001189429"/>
    </source>
</evidence>
<accession>A0ABN9S258</accession>